<evidence type="ECO:0000313" key="4">
    <source>
        <dbReference type="Proteomes" id="UP001382727"/>
    </source>
</evidence>
<keyword evidence="2" id="KW-0472">Membrane</keyword>
<keyword evidence="2" id="KW-0812">Transmembrane</keyword>
<reference evidence="3 4" key="1">
    <citation type="submission" date="2024-02" db="EMBL/GenBank/DDBJ databases">
        <title>Janibacter sp. nov., isolated from gut of marine sandworm.</title>
        <authorList>
            <person name="Kim B."/>
            <person name="Jun M.O."/>
            <person name="Shin N.-R."/>
        </authorList>
    </citation>
    <scope>NUCLEOTIDE SEQUENCE [LARGE SCALE GENOMIC DNA]</scope>
    <source>
        <strain evidence="3 4">A1S7</strain>
    </source>
</reference>
<dbReference type="Pfam" id="PF19851">
    <property type="entry name" value="DUF6326"/>
    <property type="match status" value="1"/>
</dbReference>
<name>A0ABZ2MJG9_9MICO</name>
<sequence>MDLPIPTRTKEPMMRTRQAAAATLEDQTIPVGAKLAAAWTSFMFLYVYVDILNFYKPGVVEDILDSRVFEFDITPTWATTALILLAVPIVMIVLSMSLPARVNRIMNLIVASLQIPFAAFNVVGEVGEPWMYFYGLGVVLELIVLAIILRSAWTWPHTAPSTPTATTAGRDSVRAQQQA</sequence>
<evidence type="ECO:0000256" key="2">
    <source>
        <dbReference type="SAM" id="Phobius"/>
    </source>
</evidence>
<proteinExistence type="predicted"/>
<feature type="transmembrane region" description="Helical" evidence="2">
    <location>
        <begin position="130"/>
        <end position="149"/>
    </location>
</feature>
<feature type="compositionally biased region" description="Low complexity" evidence="1">
    <location>
        <begin position="159"/>
        <end position="168"/>
    </location>
</feature>
<dbReference type="Proteomes" id="UP001382727">
    <property type="component" value="Chromosome"/>
</dbReference>
<evidence type="ECO:0000313" key="3">
    <source>
        <dbReference type="EMBL" id="WXB77090.1"/>
    </source>
</evidence>
<gene>
    <name evidence="3" type="ORF">V1351_03240</name>
</gene>
<feature type="transmembrane region" description="Helical" evidence="2">
    <location>
        <begin position="35"/>
        <end position="55"/>
    </location>
</feature>
<keyword evidence="4" id="KW-1185">Reference proteome</keyword>
<feature type="region of interest" description="Disordered" evidence="1">
    <location>
        <begin position="159"/>
        <end position="179"/>
    </location>
</feature>
<keyword evidence="2" id="KW-1133">Transmembrane helix</keyword>
<dbReference type="RefSeq" id="WP_338750654.1">
    <property type="nucleotide sequence ID" value="NZ_CP144913.1"/>
</dbReference>
<dbReference type="EMBL" id="CP144913">
    <property type="protein sequence ID" value="WXB77090.1"/>
    <property type="molecule type" value="Genomic_DNA"/>
</dbReference>
<accession>A0ABZ2MJG9</accession>
<evidence type="ECO:0000256" key="1">
    <source>
        <dbReference type="SAM" id="MobiDB-lite"/>
    </source>
</evidence>
<organism evidence="3 4">
    <name type="scientific">Janibacter alittae</name>
    <dbReference type="NCBI Taxonomy" id="3115209"/>
    <lineage>
        <taxon>Bacteria</taxon>
        <taxon>Bacillati</taxon>
        <taxon>Actinomycetota</taxon>
        <taxon>Actinomycetes</taxon>
        <taxon>Micrococcales</taxon>
        <taxon>Intrasporangiaceae</taxon>
        <taxon>Janibacter</taxon>
    </lineage>
</organism>
<feature type="transmembrane region" description="Helical" evidence="2">
    <location>
        <begin position="75"/>
        <end position="98"/>
    </location>
</feature>
<feature type="transmembrane region" description="Helical" evidence="2">
    <location>
        <begin position="105"/>
        <end position="124"/>
    </location>
</feature>
<dbReference type="InterPro" id="IPR046289">
    <property type="entry name" value="DUF6326"/>
</dbReference>
<protein>
    <submittedName>
        <fullName evidence="3">DUF6326 family protein</fullName>
    </submittedName>
</protein>